<dbReference type="Proteomes" id="UP000006727">
    <property type="component" value="Chromosome 6"/>
</dbReference>
<gene>
    <name evidence="7" type="ORF">PHYPA_009515</name>
</gene>
<dbReference type="Pfam" id="PF00657">
    <property type="entry name" value="Lipase_GDSL"/>
    <property type="match status" value="1"/>
</dbReference>
<evidence type="ECO:0000256" key="1">
    <source>
        <dbReference type="ARBA" id="ARBA00004613"/>
    </source>
</evidence>
<dbReference type="InterPro" id="IPR051238">
    <property type="entry name" value="GDSL_esterase/lipase"/>
</dbReference>
<reference evidence="8" key="3">
    <citation type="submission" date="2020-12" db="UniProtKB">
        <authorList>
            <consortium name="EnsemblPlants"/>
        </authorList>
    </citation>
    <scope>IDENTIFICATION</scope>
</reference>
<dbReference type="InterPro" id="IPR001087">
    <property type="entry name" value="GDSL"/>
</dbReference>
<name>A0A2K1KH83_PHYPA</name>
<reference evidence="7 9" key="2">
    <citation type="journal article" date="2018" name="Plant J.">
        <title>The Physcomitrella patens chromosome-scale assembly reveals moss genome structure and evolution.</title>
        <authorList>
            <person name="Lang D."/>
            <person name="Ullrich K.K."/>
            <person name="Murat F."/>
            <person name="Fuchs J."/>
            <person name="Jenkins J."/>
            <person name="Haas F.B."/>
            <person name="Piednoel M."/>
            <person name="Gundlach H."/>
            <person name="Van Bel M."/>
            <person name="Meyberg R."/>
            <person name="Vives C."/>
            <person name="Morata J."/>
            <person name="Symeonidi A."/>
            <person name="Hiss M."/>
            <person name="Muchero W."/>
            <person name="Kamisugi Y."/>
            <person name="Saleh O."/>
            <person name="Blanc G."/>
            <person name="Decker E.L."/>
            <person name="van Gessel N."/>
            <person name="Grimwood J."/>
            <person name="Hayes R.D."/>
            <person name="Graham S.W."/>
            <person name="Gunter L.E."/>
            <person name="McDaniel S.F."/>
            <person name="Hoernstein S.N.W."/>
            <person name="Larsson A."/>
            <person name="Li F.W."/>
            <person name="Perroud P.F."/>
            <person name="Phillips J."/>
            <person name="Ranjan P."/>
            <person name="Rokshar D.S."/>
            <person name="Rothfels C.J."/>
            <person name="Schneider L."/>
            <person name="Shu S."/>
            <person name="Stevenson D.W."/>
            <person name="Thummler F."/>
            <person name="Tillich M."/>
            <person name="Villarreal Aguilar J.C."/>
            <person name="Widiez T."/>
            <person name="Wong G.K."/>
            <person name="Wymore A."/>
            <person name="Zhang Y."/>
            <person name="Zimmer A.D."/>
            <person name="Quatrano R.S."/>
            <person name="Mayer K.F.X."/>
            <person name="Goodstein D."/>
            <person name="Casacuberta J.M."/>
            <person name="Vandepoele K."/>
            <person name="Reski R."/>
            <person name="Cuming A.C."/>
            <person name="Tuskan G.A."/>
            <person name="Maumus F."/>
            <person name="Salse J."/>
            <person name="Schmutz J."/>
            <person name="Rensing S.A."/>
        </authorList>
    </citation>
    <scope>NUCLEOTIDE SEQUENCE [LARGE SCALE GENOMIC DNA]</scope>
    <source>
        <strain evidence="8 9">cv. Gransden 2004</strain>
    </source>
</reference>
<dbReference type="GO" id="GO:0005576">
    <property type="term" value="C:extracellular region"/>
    <property type="evidence" value="ECO:0007669"/>
    <property type="project" value="UniProtKB-SubCell"/>
</dbReference>
<keyword evidence="6" id="KW-0442">Lipid degradation</keyword>
<proteinExistence type="inferred from homology"/>
<dbReference type="PANTHER" id="PTHR45650">
    <property type="entry name" value="GDSL-LIKE LIPASE/ACYLHYDROLASE-RELATED"/>
    <property type="match status" value="1"/>
</dbReference>
<evidence type="ECO:0000256" key="2">
    <source>
        <dbReference type="ARBA" id="ARBA00008668"/>
    </source>
</evidence>
<accession>A0A2K1KH83</accession>
<evidence type="ECO:0008006" key="10">
    <source>
        <dbReference type="Google" id="ProtNLM"/>
    </source>
</evidence>
<evidence type="ECO:0000313" key="9">
    <source>
        <dbReference type="Proteomes" id="UP000006727"/>
    </source>
</evidence>
<dbReference type="OMA" id="NHEKTIS"/>
<dbReference type="Gramene" id="Pp3c6_26470V3.1">
    <property type="protein sequence ID" value="Pp3c6_26470V3.1"/>
    <property type="gene ID" value="Pp3c6_26470"/>
</dbReference>
<comment type="similarity">
    <text evidence="2">Belongs to the 'GDSL' lipolytic enzyme family.</text>
</comment>
<evidence type="ECO:0000256" key="3">
    <source>
        <dbReference type="ARBA" id="ARBA00022525"/>
    </source>
</evidence>
<keyword evidence="5" id="KW-0378">Hydrolase</keyword>
<evidence type="ECO:0000256" key="4">
    <source>
        <dbReference type="ARBA" id="ARBA00022729"/>
    </source>
</evidence>
<dbReference type="InParanoid" id="A0A2K1KH83"/>
<evidence type="ECO:0000256" key="6">
    <source>
        <dbReference type="ARBA" id="ARBA00022963"/>
    </source>
</evidence>
<evidence type="ECO:0000313" key="7">
    <source>
        <dbReference type="EMBL" id="PNR53140.1"/>
    </source>
</evidence>
<dbReference type="GO" id="GO:0016042">
    <property type="term" value="P:lipid catabolic process"/>
    <property type="evidence" value="ECO:0007669"/>
    <property type="project" value="UniProtKB-KW"/>
</dbReference>
<dbReference type="GO" id="GO:0016788">
    <property type="term" value="F:hydrolase activity, acting on ester bonds"/>
    <property type="evidence" value="ECO:0007669"/>
    <property type="project" value="InterPro"/>
</dbReference>
<dbReference type="AlphaFoldDB" id="A0A2K1KH83"/>
<evidence type="ECO:0000313" key="8">
    <source>
        <dbReference type="EnsemblPlants" id="Pp3c6_26470V3.1"/>
    </source>
</evidence>
<organism evidence="7">
    <name type="scientific">Physcomitrium patens</name>
    <name type="common">Spreading-leaved earth moss</name>
    <name type="synonym">Physcomitrella patens</name>
    <dbReference type="NCBI Taxonomy" id="3218"/>
    <lineage>
        <taxon>Eukaryota</taxon>
        <taxon>Viridiplantae</taxon>
        <taxon>Streptophyta</taxon>
        <taxon>Embryophyta</taxon>
        <taxon>Bryophyta</taxon>
        <taxon>Bryophytina</taxon>
        <taxon>Bryopsida</taxon>
        <taxon>Funariidae</taxon>
        <taxon>Funariales</taxon>
        <taxon>Funariaceae</taxon>
        <taxon>Physcomitrium</taxon>
    </lineage>
</organism>
<evidence type="ECO:0000256" key="5">
    <source>
        <dbReference type="ARBA" id="ARBA00022801"/>
    </source>
</evidence>
<keyword evidence="6" id="KW-0443">Lipid metabolism</keyword>
<sequence>MLLSAHFTVAVSFHHVLPRCASAKKLYTAIPCIFTFGDSLLNAGNNNHLKSAPAKANTLPNGIDFPTHNATGRFCNGKIVPDFIGERLTFCVPSQQVIILNDRIRTDYVGLDYAPPYLAPTTNGAQLLQGVNYASGAGGILDESGLDLLSLSAQIQRLTNTTIELEEILGAAQKKSFLAEPLFLISLGTNDYVYNYTLANSSMKAEYPDA</sequence>
<reference evidence="7 9" key="1">
    <citation type="journal article" date="2008" name="Science">
        <title>The Physcomitrella genome reveals evolutionary insights into the conquest of land by plants.</title>
        <authorList>
            <person name="Rensing S."/>
            <person name="Lang D."/>
            <person name="Zimmer A."/>
            <person name="Terry A."/>
            <person name="Salamov A."/>
            <person name="Shapiro H."/>
            <person name="Nishiyama T."/>
            <person name="Perroud P.-F."/>
            <person name="Lindquist E."/>
            <person name="Kamisugi Y."/>
            <person name="Tanahashi T."/>
            <person name="Sakakibara K."/>
            <person name="Fujita T."/>
            <person name="Oishi K."/>
            <person name="Shin-I T."/>
            <person name="Kuroki Y."/>
            <person name="Toyoda A."/>
            <person name="Suzuki Y."/>
            <person name="Hashimoto A."/>
            <person name="Yamaguchi K."/>
            <person name="Sugano A."/>
            <person name="Kohara Y."/>
            <person name="Fujiyama A."/>
            <person name="Anterola A."/>
            <person name="Aoki S."/>
            <person name="Ashton N."/>
            <person name="Barbazuk W.B."/>
            <person name="Barker E."/>
            <person name="Bennetzen J."/>
            <person name="Bezanilla M."/>
            <person name="Blankenship R."/>
            <person name="Cho S.H."/>
            <person name="Dutcher S."/>
            <person name="Estelle M."/>
            <person name="Fawcett J.A."/>
            <person name="Gundlach H."/>
            <person name="Hanada K."/>
            <person name="Heyl A."/>
            <person name="Hicks K.A."/>
            <person name="Hugh J."/>
            <person name="Lohr M."/>
            <person name="Mayer K."/>
            <person name="Melkozernov A."/>
            <person name="Murata T."/>
            <person name="Nelson D."/>
            <person name="Pils B."/>
            <person name="Prigge M."/>
            <person name="Reiss B."/>
            <person name="Renner T."/>
            <person name="Rombauts S."/>
            <person name="Rushton P."/>
            <person name="Sanderfoot A."/>
            <person name="Schween G."/>
            <person name="Shiu S.-H."/>
            <person name="Stueber K."/>
            <person name="Theodoulou F.L."/>
            <person name="Tu H."/>
            <person name="Van de Peer Y."/>
            <person name="Verrier P.J."/>
            <person name="Waters E."/>
            <person name="Wood A."/>
            <person name="Yang L."/>
            <person name="Cove D."/>
            <person name="Cuming A."/>
            <person name="Hasebe M."/>
            <person name="Lucas S."/>
            <person name="Mishler D.B."/>
            <person name="Reski R."/>
            <person name="Grigoriev I."/>
            <person name="Quatrano R.S."/>
            <person name="Boore J.L."/>
        </authorList>
    </citation>
    <scope>NUCLEOTIDE SEQUENCE [LARGE SCALE GENOMIC DNA]</scope>
    <source>
        <strain evidence="8 9">cv. Gransden 2004</strain>
    </source>
</reference>
<dbReference type="InterPro" id="IPR036514">
    <property type="entry name" value="SGNH_hydro_sf"/>
</dbReference>
<keyword evidence="4" id="KW-0732">Signal</keyword>
<comment type="subcellular location">
    <subcellularLocation>
        <location evidence="1">Secreted</location>
    </subcellularLocation>
</comment>
<keyword evidence="3" id="KW-0964">Secreted</keyword>
<keyword evidence="9" id="KW-1185">Reference proteome</keyword>
<dbReference type="EnsemblPlants" id="Pp3c6_26470V3.1">
    <property type="protein sequence ID" value="Pp3c6_26470V3.1"/>
    <property type="gene ID" value="Pp3c6_26470"/>
</dbReference>
<dbReference type="EMBL" id="ABEU02000006">
    <property type="protein sequence ID" value="PNR53140.1"/>
    <property type="molecule type" value="Genomic_DNA"/>
</dbReference>
<dbReference type="STRING" id="3218.A0A2K1KH83"/>
<protein>
    <recommendedName>
        <fullName evidence="10">SGNH hydrolase-type esterase domain-containing protein</fullName>
    </recommendedName>
</protein>
<dbReference type="Gene3D" id="3.40.50.1110">
    <property type="entry name" value="SGNH hydrolase"/>
    <property type="match status" value="1"/>
</dbReference>
<dbReference type="PaxDb" id="3218-PP1S53_42V6.1"/>